<dbReference type="InterPro" id="IPR050109">
    <property type="entry name" value="HTH-type_TetR-like_transc_reg"/>
</dbReference>
<dbReference type="InterPro" id="IPR009057">
    <property type="entry name" value="Homeodomain-like_sf"/>
</dbReference>
<dbReference type="GO" id="GO:0003700">
    <property type="term" value="F:DNA-binding transcription factor activity"/>
    <property type="evidence" value="ECO:0007669"/>
    <property type="project" value="TreeGrafter"/>
</dbReference>
<evidence type="ECO:0000256" key="2">
    <source>
        <dbReference type="ARBA" id="ARBA00023125"/>
    </source>
</evidence>
<dbReference type="SUPFAM" id="SSF46689">
    <property type="entry name" value="Homeodomain-like"/>
    <property type="match status" value="1"/>
</dbReference>
<feature type="DNA-binding region" description="H-T-H motif" evidence="4">
    <location>
        <begin position="30"/>
        <end position="49"/>
    </location>
</feature>
<comment type="caution">
    <text evidence="6">The sequence shown here is derived from an EMBL/GenBank/DDBJ whole genome shotgun (WGS) entry which is preliminary data.</text>
</comment>
<organism evidence="6 7">
    <name type="scientific">Mycobacterium paraseoulense</name>
    <dbReference type="NCBI Taxonomy" id="590652"/>
    <lineage>
        <taxon>Bacteria</taxon>
        <taxon>Bacillati</taxon>
        <taxon>Actinomycetota</taxon>
        <taxon>Actinomycetes</taxon>
        <taxon>Mycobacteriales</taxon>
        <taxon>Mycobacteriaceae</taxon>
        <taxon>Mycobacterium</taxon>
    </lineage>
</organism>
<dbReference type="PANTHER" id="PTHR30055">
    <property type="entry name" value="HTH-TYPE TRANSCRIPTIONAL REGULATOR RUTR"/>
    <property type="match status" value="1"/>
</dbReference>
<dbReference type="GO" id="GO:0000976">
    <property type="term" value="F:transcription cis-regulatory region binding"/>
    <property type="evidence" value="ECO:0007669"/>
    <property type="project" value="TreeGrafter"/>
</dbReference>
<gene>
    <name evidence="6" type="ORF">BST39_26420</name>
</gene>
<dbReference type="Gene3D" id="1.10.357.10">
    <property type="entry name" value="Tetracycline Repressor, domain 2"/>
    <property type="match status" value="1"/>
</dbReference>
<dbReference type="InterPro" id="IPR036271">
    <property type="entry name" value="Tet_transcr_reg_TetR-rel_C_sf"/>
</dbReference>
<dbReference type="Proteomes" id="UP000192513">
    <property type="component" value="Unassembled WGS sequence"/>
</dbReference>
<dbReference type="OrthoDB" id="3237195at2"/>
<evidence type="ECO:0000259" key="5">
    <source>
        <dbReference type="PROSITE" id="PS50977"/>
    </source>
</evidence>
<keyword evidence="1" id="KW-0805">Transcription regulation</keyword>
<dbReference type="PANTHER" id="PTHR30055:SF234">
    <property type="entry name" value="HTH-TYPE TRANSCRIPTIONAL REGULATOR BETI"/>
    <property type="match status" value="1"/>
</dbReference>
<dbReference type="PRINTS" id="PR00455">
    <property type="entry name" value="HTHTETR"/>
</dbReference>
<name>A0A1X0I3X3_9MYCO</name>
<evidence type="ECO:0000313" key="6">
    <source>
        <dbReference type="EMBL" id="ORB33386.1"/>
    </source>
</evidence>
<evidence type="ECO:0000256" key="4">
    <source>
        <dbReference type="PROSITE-ProRule" id="PRU00335"/>
    </source>
</evidence>
<dbReference type="AlphaFoldDB" id="A0A1X0I3X3"/>
<proteinExistence type="predicted"/>
<dbReference type="PROSITE" id="PS50977">
    <property type="entry name" value="HTH_TETR_2"/>
    <property type="match status" value="1"/>
</dbReference>
<sequence length="224" mass="24616">MASPSADATRRQIIRAAAHQFARRPYHEVGLDDVLAEARLTKGALYFHFSSKYALALAIIDEQTAAATGSLQDLLTRGLSGLETLIDFSFLVAARDIKSDLFRAALNLIESVGQSEGRHRNLFGQWIKALAAVVEQAIGEGDISEGCAPDGLGRMMLSVHMGLRKTSSLDDPQRFLSDLQKCWTLLMSGILQPDRHEYFEQFLRRRTALAVQQTPTLRSGSAVG</sequence>
<evidence type="ECO:0000256" key="3">
    <source>
        <dbReference type="ARBA" id="ARBA00023163"/>
    </source>
</evidence>
<keyword evidence="3" id="KW-0804">Transcription</keyword>
<dbReference type="RefSeq" id="WP_083175978.1">
    <property type="nucleotide sequence ID" value="NZ_AP022619.1"/>
</dbReference>
<dbReference type="EMBL" id="MVIE01000060">
    <property type="protein sequence ID" value="ORB33386.1"/>
    <property type="molecule type" value="Genomic_DNA"/>
</dbReference>
<dbReference type="SUPFAM" id="SSF48498">
    <property type="entry name" value="Tetracyclin repressor-like, C-terminal domain"/>
    <property type="match status" value="1"/>
</dbReference>
<protein>
    <submittedName>
        <fullName evidence="6">TetR family transcriptional regulator</fullName>
    </submittedName>
</protein>
<accession>A0A1X0I3X3</accession>
<evidence type="ECO:0000256" key="1">
    <source>
        <dbReference type="ARBA" id="ARBA00023015"/>
    </source>
</evidence>
<evidence type="ECO:0000313" key="7">
    <source>
        <dbReference type="Proteomes" id="UP000192513"/>
    </source>
</evidence>
<reference evidence="6 7" key="1">
    <citation type="submission" date="2017-02" db="EMBL/GenBank/DDBJ databases">
        <title>The new phylogeny of genus Mycobacterium.</title>
        <authorList>
            <person name="Tortoli E."/>
            <person name="Trovato A."/>
            <person name="Cirillo D.M."/>
        </authorList>
    </citation>
    <scope>NUCLEOTIDE SEQUENCE [LARGE SCALE GENOMIC DNA]</scope>
    <source>
        <strain evidence="6 7">DSM 45000</strain>
    </source>
</reference>
<dbReference type="STRING" id="590652.BST39_26420"/>
<feature type="domain" description="HTH tetR-type" evidence="5">
    <location>
        <begin position="7"/>
        <end position="67"/>
    </location>
</feature>
<keyword evidence="7" id="KW-1185">Reference proteome</keyword>
<dbReference type="InterPro" id="IPR001647">
    <property type="entry name" value="HTH_TetR"/>
</dbReference>
<keyword evidence="2 4" id="KW-0238">DNA-binding</keyword>
<dbReference type="Pfam" id="PF00440">
    <property type="entry name" value="TetR_N"/>
    <property type="match status" value="1"/>
</dbReference>